<feature type="domain" description="Xaa-Pro dipeptidyl-peptidase C-terminal" evidence="2">
    <location>
        <begin position="338"/>
        <end position="586"/>
    </location>
</feature>
<dbReference type="Proteomes" id="UP000482487">
    <property type="component" value="Unassembled WGS sequence"/>
</dbReference>
<dbReference type="Gene3D" id="1.10.3020.10">
    <property type="entry name" value="alpha-amino acid ester hydrolase ( Helical cap domain)"/>
    <property type="match status" value="1"/>
</dbReference>
<dbReference type="InterPro" id="IPR013736">
    <property type="entry name" value="Xaa-Pro_dipept_C"/>
</dbReference>
<dbReference type="Pfam" id="PF02129">
    <property type="entry name" value="Peptidase_S15"/>
    <property type="match status" value="1"/>
</dbReference>
<accession>A0A7C9N7Q4</accession>
<keyword evidence="4" id="KW-1185">Reference proteome</keyword>
<dbReference type="SMART" id="SM00939">
    <property type="entry name" value="PepX_C"/>
    <property type="match status" value="1"/>
</dbReference>
<comment type="caution">
    <text evidence="3">The sequence shown here is derived from an EMBL/GenBank/DDBJ whole genome shotgun (WGS) entry which is preliminary data.</text>
</comment>
<evidence type="ECO:0000259" key="2">
    <source>
        <dbReference type="SMART" id="SM00939"/>
    </source>
</evidence>
<reference evidence="3 4" key="1">
    <citation type="submission" date="2020-01" db="EMBL/GenBank/DDBJ databases">
        <title>Genome sequence of Desulfovibrio aerotolerans DSM 16695(T).</title>
        <authorList>
            <person name="Karnachuk O."/>
            <person name="Avakyan M."/>
            <person name="Mardanov A."/>
            <person name="Kadnikov V."/>
            <person name="Ravin N."/>
        </authorList>
    </citation>
    <scope>NUCLEOTIDE SEQUENCE [LARGE SCALE GENOMIC DNA]</scope>
    <source>
        <strain evidence="3 4">DSM 16695</strain>
    </source>
</reference>
<dbReference type="Gene3D" id="2.60.120.260">
    <property type="entry name" value="Galactose-binding domain-like"/>
    <property type="match status" value="1"/>
</dbReference>
<dbReference type="Gene3D" id="3.40.50.1820">
    <property type="entry name" value="alpha/beta hydrolase"/>
    <property type="match status" value="1"/>
</dbReference>
<dbReference type="EMBL" id="WVUD01000088">
    <property type="protein sequence ID" value="MYL85375.1"/>
    <property type="molecule type" value="Genomic_DNA"/>
</dbReference>
<dbReference type="GO" id="GO:0008239">
    <property type="term" value="F:dipeptidyl-peptidase activity"/>
    <property type="evidence" value="ECO:0007669"/>
    <property type="project" value="InterPro"/>
</dbReference>
<evidence type="ECO:0000256" key="1">
    <source>
        <dbReference type="ARBA" id="ARBA00022801"/>
    </source>
</evidence>
<dbReference type="PANTHER" id="PTHR43056">
    <property type="entry name" value="PEPTIDASE S9 PROLYL OLIGOPEPTIDASE"/>
    <property type="match status" value="1"/>
</dbReference>
<dbReference type="NCBIfam" id="TIGR00976">
    <property type="entry name" value="CocE_NonD"/>
    <property type="match status" value="1"/>
</dbReference>
<dbReference type="RefSeq" id="WP_160964251.1">
    <property type="nucleotide sequence ID" value="NZ_WVUD01000088.1"/>
</dbReference>
<keyword evidence="1 3" id="KW-0378">Hydrolase</keyword>
<dbReference type="InterPro" id="IPR050585">
    <property type="entry name" value="Xaa-Pro_dipeptidyl-ppase/CocE"/>
</dbReference>
<proteinExistence type="predicted"/>
<dbReference type="InterPro" id="IPR000383">
    <property type="entry name" value="Xaa-Pro-like_dom"/>
</dbReference>
<protein>
    <submittedName>
        <fullName evidence="3">CocE/NonD family hydrolase</fullName>
    </submittedName>
</protein>
<dbReference type="InterPro" id="IPR029058">
    <property type="entry name" value="AB_hydrolase_fold"/>
</dbReference>
<sequence>MSFPLIVICLINFGCLAKRSESPPLVYVEKNVPIAMHDGTVLRADVRRPMRDGKYPVLIFRTPYSKDEGDPDNEKTFSEAVKRGYAMVIQDVRGRFESEGEFVPYQNEGKDGYDTIEWAASQPWSDGRVGTFGLSYPGAVQWLAAVENPPHLKAMVPAMCFSSMDQFVYFGGVFESGWANWAYRYMTPNLRVKKNLPGPKTYEETNAKWGALGGAEAIQGWLPALDMPYMKDTSPYYDTWLEHQPYDPWWDWGNLHGKYSRVKAAVLNLSGWYDESYGTEGAVTNYLGLLRARAGEADPRTRLIIGPWIHGVEATGQASAGDRKFGESAKIDYHQVVLDFLDHYVRGIDNNESSLKAVRVYNMGRNAWIDSDNWPLGDTRPADYYLRPVKSRGTGFNAIQTRPVPRNGMVSFVADPATPVTVKDEFDTNFGGFDLRGLASRNDVLTFETEPFAADLVAVGHIGAEIYASSDAPDFDLYVRILDVAPDGTAFNLESAGHEVLRASYRDMTKERKLLRPGEVVQLKYRNMLSGNTFKKGHRLRVYLMASWFPTYSRNLQTGQLETVSAKTSKAKINIHSGPAYPTRLVLPVILTN</sequence>
<gene>
    <name evidence="3" type="ORF">GTA51_19990</name>
</gene>
<dbReference type="SUPFAM" id="SSF49785">
    <property type="entry name" value="Galactose-binding domain-like"/>
    <property type="match status" value="1"/>
</dbReference>
<dbReference type="AlphaFoldDB" id="A0A7C9N7Q4"/>
<organism evidence="3 4">
    <name type="scientific">Solidesulfovibrio aerotolerans</name>
    <dbReference type="NCBI Taxonomy" id="295255"/>
    <lineage>
        <taxon>Bacteria</taxon>
        <taxon>Pseudomonadati</taxon>
        <taxon>Thermodesulfobacteriota</taxon>
        <taxon>Desulfovibrionia</taxon>
        <taxon>Desulfovibrionales</taxon>
        <taxon>Desulfovibrionaceae</taxon>
        <taxon>Solidesulfovibrio</taxon>
    </lineage>
</organism>
<name>A0A7C9N7Q4_9BACT</name>
<dbReference type="OrthoDB" id="9806163at2"/>
<evidence type="ECO:0000313" key="3">
    <source>
        <dbReference type="EMBL" id="MYL85375.1"/>
    </source>
</evidence>
<dbReference type="InterPro" id="IPR005674">
    <property type="entry name" value="CocE/Ser_esterase"/>
</dbReference>
<evidence type="ECO:0000313" key="4">
    <source>
        <dbReference type="Proteomes" id="UP000482487"/>
    </source>
</evidence>
<dbReference type="SUPFAM" id="SSF53474">
    <property type="entry name" value="alpha/beta-Hydrolases"/>
    <property type="match status" value="1"/>
</dbReference>
<dbReference type="InterPro" id="IPR008979">
    <property type="entry name" value="Galactose-bd-like_sf"/>
</dbReference>
<dbReference type="Pfam" id="PF08530">
    <property type="entry name" value="PepX_C"/>
    <property type="match status" value="1"/>
</dbReference>
<dbReference type="PANTHER" id="PTHR43056:SF10">
    <property type="entry name" value="COCE_NOND FAMILY, PUTATIVE (AFU_ORTHOLOGUE AFUA_7G00600)-RELATED"/>
    <property type="match status" value="1"/>
</dbReference>